<evidence type="ECO:0000256" key="2">
    <source>
        <dbReference type="ARBA" id="ARBA00022448"/>
    </source>
</evidence>
<keyword evidence="7" id="KW-0869">Chloride channel</keyword>
<dbReference type="SUPFAM" id="SSF54631">
    <property type="entry name" value="CBS-domain pair"/>
    <property type="match status" value="1"/>
</dbReference>
<dbReference type="GO" id="GO:0005254">
    <property type="term" value="F:chloride channel activity"/>
    <property type="evidence" value="ECO:0007669"/>
    <property type="project" value="UniProtKB-KW"/>
</dbReference>
<evidence type="ECO:0000313" key="11">
    <source>
        <dbReference type="EMBL" id="KEO51356.1"/>
    </source>
</evidence>
<dbReference type="InterPro" id="IPR014743">
    <property type="entry name" value="Cl-channel_core"/>
</dbReference>
<keyword evidence="9" id="KW-0407">Ion channel</keyword>
<dbReference type="SUPFAM" id="SSF81340">
    <property type="entry name" value="Clc chloride channel"/>
    <property type="match status" value="1"/>
</dbReference>
<keyword evidence="6 10" id="KW-0472">Membrane</keyword>
<protein>
    <recommendedName>
        <fullName evidence="13">Chloride channel protein</fullName>
    </recommendedName>
</protein>
<dbReference type="EMBL" id="AUNB01000095">
    <property type="protein sequence ID" value="KEO51356.1"/>
    <property type="molecule type" value="Genomic_DNA"/>
</dbReference>
<evidence type="ECO:0000256" key="9">
    <source>
        <dbReference type="ARBA" id="ARBA00023303"/>
    </source>
</evidence>
<comment type="caution">
    <text evidence="11">The sequence shown here is derived from an EMBL/GenBank/DDBJ whole genome shotgun (WGS) entry which is preliminary data.</text>
</comment>
<feature type="transmembrane region" description="Helical" evidence="10">
    <location>
        <begin position="213"/>
        <end position="231"/>
    </location>
</feature>
<dbReference type="RefSeq" id="WP_051697414.1">
    <property type="nucleotide sequence ID" value="NZ_AUNB01000095.1"/>
</dbReference>
<reference evidence="11 12" key="1">
    <citation type="journal article" date="2015" name="Antonie Van Leeuwenhoek">
        <title>Thioclava indica sp. nov., isolated from surface seawater of the Indian Ocean.</title>
        <authorList>
            <person name="Liu Y."/>
            <person name="Lai Q."/>
            <person name="Du J."/>
            <person name="Xu H."/>
            <person name="Jiang L."/>
            <person name="Shao Z."/>
        </authorList>
    </citation>
    <scope>NUCLEOTIDE SEQUENCE [LARGE SCALE GENOMIC DNA]</scope>
    <source>
        <strain evidence="11 12">DT23-4</strain>
    </source>
</reference>
<keyword evidence="2" id="KW-0813">Transport</keyword>
<evidence type="ECO:0000256" key="4">
    <source>
        <dbReference type="ARBA" id="ARBA00022989"/>
    </source>
</evidence>
<dbReference type="PANTHER" id="PTHR43427">
    <property type="entry name" value="CHLORIDE CHANNEL PROTEIN CLC-E"/>
    <property type="match status" value="1"/>
</dbReference>
<keyword evidence="5" id="KW-0406">Ion transport</keyword>
<dbReference type="Gene3D" id="1.10.3080.10">
    <property type="entry name" value="Clc chloride channel"/>
    <property type="match status" value="1"/>
</dbReference>
<evidence type="ECO:0000256" key="8">
    <source>
        <dbReference type="ARBA" id="ARBA00023214"/>
    </source>
</evidence>
<organism evidence="11 12">
    <name type="scientific">Thioclava indica</name>
    <dbReference type="NCBI Taxonomy" id="1353528"/>
    <lineage>
        <taxon>Bacteria</taxon>
        <taxon>Pseudomonadati</taxon>
        <taxon>Pseudomonadota</taxon>
        <taxon>Alphaproteobacteria</taxon>
        <taxon>Rhodobacterales</taxon>
        <taxon>Paracoccaceae</taxon>
        <taxon>Thioclava</taxon>
    </lineage>
</organism>
<dbReference type="InterPro" id="IPR046342">
    <property type="entry name" value="CBS_dom_sf"/>
</dbReference>
<dbReference type="STRING" id="1353528.DT23_08715"/>
<evidence type="ECO:0000256" key="1">
    <source>
        <dbReference type="ARBA" id="ARBA00004141"/>
    </source>
</evidence>
<feature type="transmembrane region" description="Helical" evidence="10">
    <location>
        <begin position="349"/>
        <end position="372"/>
    </location>
</feature>
<evidence type="ECO:0000256" key="3">
    <source>
        <dbReference type="ARBA" id="ARBA00022692"/>
    </source>
</evidence>
<accession>A0A074J1R8</accession>
<evidence type="ECO:0008006" key="13">
    <source>
        <dbReference type="Google" id="ProtNLM"/>
    </source>
</evidence>
<dbReference type="Proteomes" id="UP000027471">
    <property type="component" value="Unassembled WGS sequence"/>
</dbReference>
<feature type="transmembrane region" description="Helical" evidence="10">
    <location>
        <begin position="251"/>
        <end position="269"/>
    </location>
</feature>
<feature type="transmembrane region" description="Helical" evidence="10">
    <location>
        <begin position="384"/>
        <end position="406"/>
    </location>
</feature>
<comment type="subcellular location">
    <subcellularLocation>
        <location evidence="1">Membrane</location>
        <topology evidence="1">Multi-pass membrane protein</topology>
    </subcellularLocation>
</comment>
<keyword evidence="3 10" id="KW-0812">Transmembrane</keyword>
<keyword evidence="4 10" id="KW-1133">Transmembrane helix</keyword>
<evidence type="ECO:0000256" key="7">
    <source>
        <dbReference type="ARBA" id="ARBA00023173"/>
    </source>
</evidence>
<keyword evidence="8" id="KW-0868">Chloride</keyword>
<feature type="transmembrane region" description="Helical" evidence="10">
    <location>
        <begin position="82"/>
        <end position="100"/>
    </location>
</feature>
<feature type="transmembrane region" description="Helical" evidence="10">
    <location>
        <begin position="412"/>
        <end position="433"/>
    </location>
</feature>
<dbReference type="CDD" id="cd00400">
    <property type="entry name" value="Voltage_gated_ClC"/>
    <property type="match status" value="1"/>
</dbReference>
<feature type="transmembrane region" description="Helical" evidence="10">
    <location>
        <begin position="289"/>
        <end position="308"/>
    </location>
</feature>
<sequence length="598" mass="63600">MYLRVGRRWGKRLSRAVRYRERNLQRFARSQELVRIAVAVVAGALVGVATAGMSAVVNYLHALSFDLPDGAHLSAYLSINPVRLALIPALGGLAFGALLWHLKKRNLTDIVDPVEANALYGGRLSLRDSTRLTGLTLASNACGASVGMEAAYSQFGAGIFSTLGSAMKLRREDQRSMLTAGAAAAIAAAFNAPLAGAFYGFELVHSSYSYRTFTPVLAACLSSVFVVKYLGYEAPVFVLNGAVETVASYSLFAILGIVAALVGITAMRSATTIEGWLTGAGVPGWSRPAIGGIALSVLAFGCPQILGAGHGAMQLHLDKIPATAPLIVILVCKIIAAALSLGAGFKGGLFSSSLFIGVLLGAVFSQVLVLAVPSMADQKTVLMLAGMAATGAAIVGTPLTMVFLVLETSDNLDIAFATVLSVLVASTFVRLTFGYSFSTWRFHLRGLPLHGAQDIGWVSALTAGRLMRSDFTSVPLEMSLGALRQRIPLGSRKWIFGVTKDGRYGGIIDVAAVHDPEHTEIEQVVIAADMTTTENCYVLPYESISTILKKFEACESEILAVVQSQDCHKIIGSVSEAFCLKRYSQELEQRRSYDLGMK</sequence>
<evidence type="ECO:0000256" key="6">
    <source>
        <dbReference type="ARBA" id="ARBA00023136"/>
    </source>
</evidence>
<dbReference type="InterPro" id="IPR050368">
    <property type="entry name" value="ClC-type_chloride_channel"/>
</dbReference>
<dbReference type="eggNOG" id="COG0038">
    <property type="taxonomic scope" value="Bacteria"/>
</dbReference>
<dbReference type="OrthoDB" id="9814803at2"/>
<feature type="transmembrane region" description="Helical" evidence="10">
    <location>
        <begin position="36"/>
        <end position="62"/>
    </location>
</feature>
<evidence type="ECO:0000256" key="10">
    <source>
        <dbReference type="SAM" id="Phobius"/>
    </source>
</evidence>
<gene>
    <name evidence="11" type="ORF">DT23_08715</name>
</gene>
<name>A0A074J1R8_9RHOB</name>
<evidence type="ECO:0000256" key="5">
    <source>
        <dbReference type="ARBA" id="ARBA00023065"/>
    </source>
</evidence>
<dbReference type="Pfam" id="PF00654">
    <property type="entry name" value="Voltage_CLC"/>
    <property type="match status" value="1"/>
</dbReference>
<evidence type="ECO:0000313" key="12">
    <source>
        <dbReference type="Proteomes" id="UP000027471"/>
    </source>
</evidence>
<dbReference type="AlphaFoldDB" id="A0A074J1R8"/>
<dbReference type="InterPro" id="IPR001807">
    <property type="entry name" value="ClC"/>
</dbReference>
<proteinExistence type="predicted"/>
<dbReference type="PANTHER" id="PTHR43427:SF6">
    <property type="entry name" value="CHLORIDE CHANNEL PROTEIN CLC-E"/>
    <property type="match status" value="1"/>
</dbReference>
<feature type="transmembrane region" description="Helical" evidence="10">
    <location>
        <begin position="320"/>
        <end position="343"/>
    </location>
</feature>
<feature type="transmembrane region" description="Helical" evidence="10">
    <location>
        <begin position="177"/>
        <end position="201"/>
    </location>
</feature>
<keyword evidence="12" id="KW-1185">Reference proteome</keyword>
<dbReference type="GO" id="GO:0034707">
    <property type="term" value="C:chloride channel complex"/>
    <property type="evidence" value="ECO:0007669"/>
    <property type="project" value="UniProtKB-KW"/>
</dbReference>